<evidence type="ECO:0000259" key="6">
    <source>
        <dbReference type="Pfam" id="PF01212"/>
    </source>
</evidence>
<evidence type="ECO:0000313" key="8">
    <source>
        <dbReference type="Proteomes" id="UP001418637"/>
    </source>
</evidence>
<dbReference type="Gene3D" id="3.40.640.10">
    <property type="entry name" value="Type I PLP-dependent aspartate aminotransferase-like (Major domain)"/>
    <property type="match status" value="1"/>
</dbReference>
<keyword evidence="8" id="KW-1185">Reference proteome</keyword>
<dbReference type="Gene3D" id="3.90.1150.10">
    <property type="entry name" value="Aspartate Aminotransferase, domain 1"/>
    <property type="match status" value="1"/>
</dbReference>
<dbReference type="CDD" id="cd06502">
    <property type="entry name" value="TA_like"/>
    <property type="match status" value="1"/>
</dbReference>
<dbReference type="PANTHER" id="PTHR48097:SF5">
    <property type="entry name" value="LOW SPECIFICITY L-THREONINE ALDOLASE"/>
    <property type="match status" value="1"/>
</dbReference>
<comment type="caution">
    <text evidence="7">The sequence shown here is derived from an EMBL/GenBank/DDBJ whole genome shotgun (WGS) entry which is preliminary data.</text>
</comment>
<comment type="catalytic activity">
    <reaction evidence="5">
        <text>L-allo-threonine = acetaldehyde + glycine</text>
        <dbReference type="Rhea" id="RHEA:26209"/>
        <dbReference type="ChEBI" id="CHEBI:15343"/>
        <dbReference type="ChEBI" id="CHEBI:57305"/>
        <dbReference type="ChEBI" id="CHEBI:58585"/>
        <dbReference type="EC" id="4.1.2.48"/>
    </reaction>
</comment>
<evidence type="ECO:0000256" key="4">
    <source>
        <dbReference type="ARBA" id="ARBA00022898"/>
    </source>
</evidence>
<dbReference type="InterPro" id="IPR015422">
    <property type="entry name" value="PyrdxlP-dep_Trfase_small"/>
</dbReference>
<name>A0ABV0BLT8_9HYPH</name>
<dbReference type="InterPro" id="IPR026273">
    <property type="entry name" value="Low_specificity_L-TA_bact"/>
</dbReference>
<evidence type="ECO:0000256" key="1">
    <source>
        <dbReference type="ARBA" id="ARBA00001933"/>
    </source>
</evidence>
<dbReference type="RefSeq" id="WP_346337201.1">
    <property type="nucleotide sequence ID" value="NZ_JBBYXI010000003.1"/>
</dbReference>
<comment type="function">
    <text evidence="5">Catalyzes the cleavage of L-allo-threonine and L-threonine to glycine and acetaldehyde.</text>
</comment>
<dbReference type="InterPro" id="IPR001597">
    <property type="entry name" value="ArAA_b-elim_lyase/Thr_aldolase"/>
</dbReference>
<evidence type="ECO:0000256" key="2">
    <source>
        <dbReference type="ARBA" id="ARBA00006966"/>
    </source>
</evidence>
<dbReference type="Proteomes" id="UP001418637">
    <property type="component" value="Unassembled WGS sequence"/>
</dbReference>
<comment type="subunit">
    <text evidence="3">Homotetramer.</text>
</comment>
<evidence type="ECO:0000256" key="3">
    <source>
        <dbReference type="ARBA" id="ARBA00011881"/>
    </source>
</evidence>
<dbReference type="EMBL" id="JBBYXI010000003">
    <property type="protein sequence ID" value="MEN3931161.1"/>
    <property type="molecule type" value="Genomic_DNA"/>
</dbReference>
<proteinExistence type="inferred from homology"/>
<sequence length="352" mass="37536">MDFGSDNFWGASDQVLAALAAANERSASPYGSDVVTKRVEQKFSEIFEHDVRVFLVATGTAANALSLAGCVPPWGMTVCHSEAHINTDECGAPEFFTHGAKLATIPGVAGKMSASAIESFVSGLSDGVYQMPAKAVSISQLTEAGTLYSLEEIKAISAVCRKRDLPLHMDGARFANALVSLGCTAAEMTWKSGVDILSFGGSKNGCFAAEAIVVFKKDLAPDMDYLRKRAGQTLSKGRFLAAQFEGYFADDLWLKNAIHANAMASLMKQGLDSISGVRLPWAVQGNQLFPIISKKAFAVLGEAGATCFDWHSASLPEGEKVGADEVMVRLVTSFATKPEDVERFIGILKTSN</sequence>
<dbReference type="PANTHER" id="PTHR48097">
    <property type="entry name" value="L-THREONINE ALDOLASE-RELATED"/>
    <property type="match status" value="1"/>
</dbReference>
<comment type="similarity">
    <text evidence="2 5">Belongs to the threonine aldolase family.</text>
</comment>
<dbReference type="PIRSF" id="PIRSF038940">
    <property type="entry name" value="Low_specificity_LTA"/>
    <property type="match status" value="1"/>
</dbReference>
<keyword evidence="5" id="KW-0456">Lyase</keyword>
<dbReference type="EC" id="4.1.2.48" evidence="5"/>
<organism evidence="7 8">
    <name type="scientific">Hohaiivirga grylli</name>
    <dbReference type="NCBI Taxonomy" id="3133970"/>
    <lineage>
        <taxon>Bacteria</taxon>
        <taxon>Pseudomonadati</taxon>
        <taxon>Pseudomonadota</taxon>
        <taxon>Alphaproteobacteria</taxon>
        <taxon>Hyphomicrobiales</taxon>
        <taxon>Methylobacteriaceae</taxon>
        <taxon>Hohaiivirga</taxon>
    </lineage>
</organism>
<feature type="domain" description="Aromatic amino acid beta-eliminating lyase/threonine aldolase" evidence="6">
    <location>
        <begin position="2"/>
        <end position="278"/>
    </location>
</feature>
<dbReference type="SUPFAM" id="SSF53383">
    <property type="entry name" value="PLP-dependent transferases"/>
    <property type="match status" value="1"/>
</dbReference>
<evidence type="ECO:0000313" key="7">
    <source>
        <dbReference type="EMBL" id="MEN3931161.1"/>
    </source>
</evidence>
<dbReference type="Pfam" id="PF01212">
    <property type="entry name" value="Beta_elim_lyase"/>
    <property type="match status" value="1"/>
</dbReference>
<dbReference type="InterPro" id="IPR015421">
    <property type="entry name" value="PyrdxlP-dep_Trfase_major"/>
</dbReference>
<accession>A0ABV0BLT8</accession>
<evidence type="ECO:0000256" key="5">
    <source>
        <dbReference type="PIRNR" id="PIRNR038940"/>
    </source>
</evidence>
<protein>
    <recommendedName>
        <fullName evidence="5">L-threonine aldolase</fullName>
        <ecNumber evidence="5">4.1.2.48</ecNumber>
    </recommendedName>
</protein>
<comment type="catalytic activity">
    <reaction evidence="5">
        <text>L-threonine = acetaldehyde + glycine</text>
        <dbReference type="Rhea" id="RHEA:19625"/>
        <dbReference type="ChEBI" id="CHEBI:15343"/>
        <dbReference type="ChEBI" id="CHEBI:57305"/>
        <dbReference type="ChEBI" id="CHEBI:57926"/>
        <dbReference type="EC" id="4.1.2.48"/>
    </reaction>
</comment>
<keyword evidence="4 5" id="KW-0663">Pyridoxal phosphate</keyword>
<comment type="cofactor">
    <cofactor evidence="1 5">
        <name>pyridoxal 5'-phosphate</name>
        <dbReference type="ChEBI" id="CHEBI:597326"/>
    </cofactor>
</comment>
<dbReference type="InterPro" id="IPR015424">
    <property type="entry name" value="PyrdxlP-dep_Trfase"/>
</dbReference>
<reference evidence="7 8" key="1">
    <citation type="submission" date="2024-04" db="EMBL/GenBank/DDBJ databases">
        <title>A novel species isolated from cricket.</title>
        <authorList>
            <person name="Wang H.-C."/>
        </authorList>
    </citation>
    <scope>NUCLEOTIDE SEQUENCE [LARGE SCALE GENOMIC DNA]</scope>
    <source>
        <strain evidence="7 8">WL0021</strain>
    </source>
</reference>
<gene>
    <name evidence="7" type="ORF">WJT86_08830</name>
</gene>